<evidence type="ECO:0000256" key="1">
    <source>
        <dbReference type="ARBA" id="ARBA00001452"/>
    </source>
</evidence>
<keyword evidence="7 11" id="KW-0472">Membrane</keyword>
<feature type="transmembrane region" description="Helical" evidence="11">
    <location>
        <begin position="237"/>
        <end position="258"/>
    </location>
</feature>
<dbReference type="PANTHER" id="PTHR12145:SF37">
    <property type="entry name" value="MANNAN ENDO-1,6-ALPHA-MANNOSIDASE"/>
    <property type="match status" value="1"/>
</dbReference>
<accession>A0A135LHR5</accession>
<comment type="caution">
    <text evidence="13">The sequence shown here is derived from an EMBL/GenBank/DDBJ whole genome shotgun (WGS) entry which is preliminary data.</text>
</comment>
<feature type="transmembrane region" description="Helical" evidence="11">
    <location>
        <begin position="700"/>
        <end position="722"/>
    </location>
</feature>
<dbReference type="SUPFAM" id="SSF56112">
    <property type="entry name" value="Protein kinase-like (PK-like)"/>
    <property type="match status" value="1"/>
</dbReference>
<dbReference type="SMART" id="SM00220">
    <property type="entry name" value="S_TKc"/>
    <property type="match status" value="1"/>
</dbReference>
<comment type="subcellular location">
    <subcellularLocation>
        <location evidence="2">Endomembrane system</location>
    </subcellularLocation>
</comment>
<sequence>MADMSPDDTDFGDFVSNEDEELDLEELVEPWHKYDIKETPNVFYPVYLGEVLNDRYLVEHKLGFGGGSTVWMARDLYEKRDVALRVMSLGDWGENEYHVQDEILKNVEDTSHLMTYLGTFLLPGDKHRVLVFPVMDLNERNCMWGMTPLHDLNRSAKYEALGRPLKQTIPFVDLWKKGELVSPVIVPEDLRTEEFFLGDFGLAKKLSDSATQRGYPPSQYCSPERLHGKDPSFACVMWSYMVVFSVIYLGFVPFPTYLKEGVISAFVRCLGPLPEEWKGLCTDGLDSCVARAIDFDISNEDSIKDAASTSTYAMMRYYYGNETGQIPGAFPDKWWEGATLFLALLEYWHFTGDTTYNEELSVGLQWQSGTDGDYMPSNYSSYLGNDDQMFWGLAAMTAAEFSFPDRSTGFSWLSLAQGVFNTQIKRWDTSSCGGGLRWQIWPYQSGYGMKNAISNGGLFQLSARLARYTGDEIYLQWASKIWDWSVSSPLLSNTTWNVADSTDVANDCATQGNSQWTYNYGTYLVGAAYMYNYTNGTNQSQWLTAVDGLLNATFANFFLTDGVIEDYYCEPTETCNNNEILFKGLTSTWLALTALLVPSTFERIVAKLQTSGKAAAASCTGNNNGTCGVQWYKSTWDGWMGMEEQISATKVFTANLINFNKTAPVTSTTGGNSSSNPTAGEDDTDASSQKTTKITTGDKAGAAIVTAIFVAVWVGLMSFMMFGS</sequence>
<protein>
    <recommendedName>
        <fullName evidence="4">mannan endo-1,6-alpha-mannosidase</fullName>
        <ecNumber evidence="4">3.2.1.101</ecNumber>
    </recommendedName>
</protein>
<dbReference type="GO" id="GO:0016052">
    <property type="term" value="P:carbohydrate catabolic process"/>
    <property type="evidence" value="ECO:0007669"/>
    <property type="project" value="InterPro"/>
</dbReference>
<dbReference type="InterPro" id="IPR008928">
    <property type="entry name" value="6-hairpin_glycosidase_sf"/>
</dbReference>
<dbReference type="Proteomes" id="UP000070168">
    <property type="component" value="Unassembled WGS sequence"/>
</dbReference>
<dbReference type="Gene3D" id="3.30.200.20">
    <property type="entry name" value="Phosphorylase Kinase, domain 1"/>
    <property type="match status" value="1"/>
</dbReference>
<evidence type="ECO:0000259" key="12">
    <source>
        <dbReference type="PROSITE" id="PS50011"/>
    </source>
</evidence>
<comment type="catalytic activity">
    <reaction evidence="1">
        <text>Random hydrolysis of (1-&gt;6)-alpha-D-mannosidic linkages in unbranched (1-&gt;6)-mannans.</text>
        <dbReference type="EC" id="3.2.1.101"/>
    </reaction>
</comment>
<dbReference type="GO" id="GO:0005524">
    <property type="term" value="F:ATP binding"/>
    <property type="evidence" value="ECO:0007669"/>
    <property type="project" value="InterPro"/>
</dbReference>
<evidence type="ECO:0000256" key="11">
    <source>
        <dbReference type="SAM" id="Phobius"/>
    </source>
</evidence>
<evidence type="ECO:0000256" key="6">
    <source>
        <dbReference type="ARBA" id="ARBA00022801"/>
    </source>
</evidence>
<dbReference type="InterPro" id="IPR000719">
    <property type="entry name" value="Prot_kinase_dom"/>
</dbReference>
<keyword evidence="11" id="KW-1133">Transmembrane helix</keyword>
<dbReference type="GeneID" id="63705378"/>
<evidence type="ECO:0000256" key="10">
    <source>
        <dbReference type="SAM" id="MobiDB-lite"/>
    </source>
</evidence>
<dbReference type="PANTHER" id="PTHR12145">
    <property type="entry name" value="MANNAN ENDO-1,6-ALPHA-MANNOSIDASE DCW1"/>
    <property type="match status" value="1"/>
</dbReference>
<keyword evidence="6" id="KW-0378">Hydrolase</keyword>
<evidence type="ECO:0000313" key="13">
    <source>
        <dbReference type="EMBL" id="KXG48495.1"/>
    </source>
</evidence>
<dbReference type="Pfam" id="PF00069">
    <property type="entry name" value="Pkinase"/>
    <property type="match status" value="1"/>
</dbReference>
<dbReference type="Pfam" id="PF03663">
    <property type="entry name" value="Glyco_hydro_76"/>
    <property type="match status" value="1"/>
</dbReference>
<feature type="region of interest" description="Disordered" evidence="10">
    <location>
        <begin position="666"/>
        <end position="692"/>
    </location>
</feature>
<dbReference type="GO" id="GO:0008496">
    <property type="term" value="F:mannan endo-1,6-alpha-mannosidase activity"/>
    <property type="evidence" value="ECO:0007669"/>
    <property type="project" value="UniProtKB-EC"/>
</dbReference>
<evidence type="ECO:0000256" key="4">
    <source>
        <dbReference type="ARBA" id="ARBA00012350"/>
    </source>
</evidence>
<dbReference type="Gene3D" id="1.50.10.20">
    <property type="match status" value="1"/>
</dbReference>
<evidence type="ECO:0000256" key="8">
    <source>
        <dbReference type="ARBA" id="ARBA00023180"/>
    </source>
</evidence>
<evidence type="ECO:0000256" key="5">
    <source>
        <dbReference type="ARBA" id="ARBA00022729"/>
    </source>
</evidence>
<comment type="similarity">
    <text evidence="3">Belongs to the glycosyl hydrolase 76 family.</text>
</comment>
<dbReference type="SUPFAM" id="SSF48208">
    <property type="entry name" value="Six-hairpin glycosidases"/>
    <property type="match status" value="1"/>
</dbReference>
<dbReference type="EMBL" id="LHQR01000065">
    <property type="protein sequence ID" value="KXG48495.1"/>
    <property type="molecule type" value="Genomic_DNA"/>
</dbReference>
<reference evidence="13 14" key="1">
    <citation type="journal article" date="2016" name="BMC Genomics">
        <title>Genome sequencing and secondary metabolism of the postharvest pathogen Penicillium griseofulvum.</title>
        <authorList>
            <person name="Banani H."/>
            <person name="Marcet-Houben M."/>
            <person name="Ballester A.R."/>
            <person name="Abbruscato P."/>
            <person name="Gonzalez-Candelas L."/>
            <person name="Gabaldon T."/>
            <person name="Spadaro D."/>
        </authorList>
    </citation>
    <scope>NUCLEOTIDE SEQUENCE [LARGE SCALE GENOMIC DNA]</scope>
    <source>
        <strain evidence="13 14">PG3</strain>
    </source>
</reference>
<dbReference type="GO" id="GO:0009272">
    <property type="term" value="P:fungal-type cell wall biogenesis"/>
    <property type="evidence" value="ECO:0007669"/>
    <property type="project" value="TreeGrafter"/>
</dbReference>
<evidence type="ECO:0000256" key="3">
    <source>
        <dbReference type="ARBA" id="ARBA00009699"/>
    </source>
</evidence>
<evidence type="ECO:0000256" key="9">
    <source>
        <dbReference type="ARBA" id="ARBA00023295"/>
    </source>
</evidence>
<dbReference type="AlphaFoldDB" id="A0A135LHR5"/>
<dbReference type="Gene3D" id="1.10.510.10">
    <property type="entry name" value="Transferase(Phosphotransferase) domain 1"/>
    <property type="match status" value="1"/>
</dbReference>
<keyword evidence="5" id="KW-0732">Signal</keyword>
<dbReference type="InterPro" id="IPR005198">
    <property type="entry name" value="Glyco_hydro_76"/>
</dbReference>
<feature type="compositionally biased region" description="Low complexity" evidence="10">
    <location>
        <begin position="666"/>
        <end position="678"/>
    </location>
</feature>
<keyword evidence="9 13" id="KW-0326">Glycosidase</keyword>
<evidence type="ECO:0000256" key="2">
    <source>
        <dbReference type="ARBA" id="ARBA00004308"/>
    </source>
</evidence>
<keyword evidence="14" id="KW-1185">Reference proteome</keyword>
<dbReference type="InterPro" id="IPR011009">
    <property type="entry name" value="Kinase-like_dom_sf"/>
</dbReference>
<dbReference type="PROSITE" id="PS50011">
    <property type="entry name" value="PROTEIN_KINASE_DOM"/>
    <property type="match status" value="1"/>
</dbReference>
<keyword evidence="11" id="KW-0812">Transmembrane</keyword>
<dbReference type="EC" id="3.2.1.101" evidence="4"/>
<name>A0A135LHR5_PENPA</name>
<evidence type="ECO:0000313" key="14">
    <source>
        <dbReference type="Proteomes" id="UP000070168"/>
    </source>
</evidence>
<dbReference type="FunFam" id="1.50.10.20:FF:000006">
    <property type="entry name" value="Mannan endo-1,6-alpha-mannosidase"/>
    <property type="match status" value="1"/>
</dbReference>
<proteinExistence type="inferred from homology"/>
<gene>
    <name evidence="13" type="ORF">PGRI_023650</name>
</gene>
<dbReference type="GO" id="GO:0004672">
    <property type="term" value="F:protein kinase activity"/>
    <property type="evidence" value="ECO:0007669"/>
    <property type="project" value="InterPro"/>
</dbReference>
<dbReference type="RefSeq" id="XP_040647031.1">
    <property type="nucleotide sequence ID" value="XM_040790078.1"/>
</dbReference>
<evidence type="ECO:0000256" key="7">
    <source>
        <dbReference type="ARBA" id="ARBA00023136"/>
    </source>
</evidence>
<feature type="domain" description="Protein kinase" evidence="12">
    <location>
        <begin position="56"/>
        <end position="315"/>
    </location>
</feature>
<dbReference type="GO" id="GO:0012505">
    <property type="term" value="C:endomembrane system"/>
    <property type="evidence" value="ECO:0007669"/>
    <property type="project" value="UniProtKB-SubCell"/>
</dbReference>
<dbReference type="InterPro" id="IPR014480">
    <property type="entry name" value="Mannan-1_6-alpha_mannosidase"/>
</dbReference>
<dbReference type="OrthoDB" id="4187847at2759"/>
<keyword evidence="8" id="KW-0325">Glycoprotein</keyword>
<dbReference type="STRING" id="5078.A0A135LHR5"/>
<organism evidence="13 14">
    <name type="scientific">Penicillium patulum</name>
    <name type="common">Penicillium griseofulvum</name>
    <dbReference type="NCBI Taxonomy" id="5078"/>
    <lineage>
        <taxon>Eukaryota</taxon>
        <taxon>Fungi</taxon>
        <taxon>Dikarya</taxon>
        <taxon>Ascomycota</taxon>
        <taxon>Pezizomycotina</taxon>
        <taxon>Eurotiomycetes</taxon>
        <taxon>Eurotiomycetidae</taxon>
        <taxon>Eurotiales</taxon>
        <taxon>Aspergillaceae</taxon>
        <taxon>Penicillium</taxon>
    </lineage>
</organism>